<reference evidence="2 3" key="1">
    <citation type="submission" date="2018-01" db="EMBL/GenBank/DDBJ databases">
        <title>Genome characterization of the sugarcane-associated fungus Trichoderma ghanense CCMA-1212 and their application in lignocelulose bioconversion.</title>
        <authorList>
            <person name="Steindorff A.S."/>
            <person name="Mendes T.D."/>
            <person name="Vilela E.S.D."/>
            <person name="Rodrigues D.S."/>
            <person name="Formighieri E.F."/>
            <person name="Melo I.S."/>
            <person name="Favaro L.C.L."/>
        </authorList>
    </citation>
    <scope>NUCLEOTIDE SEQUENCE [LARGE SCALE GENOMIC DNA]</scope>
    <source>
        <strain evidence="2 3">CCMA-1212</strain>
    </source>
</reference>
<dbReference type="Proteomes" id="UP001642720">
    <property type="component" value="Unassembled WGS sequence"/>
</dbReference>
<evidence type="ECO:0000313" key="2">
    <source>
        <dbReference type="EMBL" id="TFB06178.1"/>
    </source>
</evidence>
<organism evidence="2 3">
    <name type="scientific">Trichoderma ghanense</name>
    <dbReference type="NCBI Taxonomy" id="65468"/>
    <lineage>
        <taxon>Eukaryota</taxon>
        <taxon>Fungi</taxon>
        <taxon>Dikarya</taxon>
        <taxon>Ascomycota</taxon>
        <taxon>Pezizomycotina</taxon>
        <taxon>Sordariomycetes</taxon>
        <taxon>Hypocreomycetidae</taxon>
        <taxon>Hypocreales</taxon>
        <taxon>Hypocreaceae</taxon>
        <taxon>Trichoderma</taxon>
    </lineage>
</organism>
<proteinExistence type="predicted"/>
<comment type="caution">
    <text evidence="2">The sequence shown here is derived from an EMBL/GenBank/DDBJ whole genome shotgun (WGS) entry which is preliminary data.</text>
</comment>
<dbReference type="RefSeq" id="XP_073562379.1">
    <property type="nucleotide sequence ID" value="XM_073699613.1"/>
</dbReference>
<sequence length="96" mass="11071">VYSWVDGHHPTSTSAATRAAGKFKRKSNLAQWKRAGLITRRSHDRNVQLLLAYFLFFVLFPFSPNLYIHLGLTSFLFSLSTFSCYFHFPLSLNKGR</sequence>
<keyword evidence="1" id="KW-0812">Transmembrane</keyword>
<evidence type="ECO:0000256" key="1">
    <source>
        <dbReference type="SAM" id="Phobius"/>
    </source>
</evidence>
<evidence type="ECO:0000313" key="3">
    <source>
        <dbReference type="Proteomes" id="UP001642720"/>
    </source>
</evidence>
<name>A0ABY2HH62_9HYPO</name>
<keyword evidence="1" id="KW-0472">Membrane</keyword>
<dbReference type="GeneID" id="300574063"/>
<gene>
    <name evidence="2" type="ORF">CCMA1212_002222</name>
</gene>
<feature type="transmembrane region" description="Helical" evidence="1">
    <location>
        <begin position="46"/>
        <end position="62"/>
    </location>
</feature>
<keyword evidence="1" id="KW-1133">Transmembrane helix</keyword>
<accession>A0ABY2HH62</accession>
<dbReference type="EMBL" id="PPTA01000002">
    <property type="protein sequence ID" value="TFB06178.1"/>
    <property type="molecule type" value="Genomic_DNA"/>
</dbReference>
<feature type="non-terminal residue" evidence="2">
    <location>
        <position position="1"/>
    </location>
</feature>
<protein>
    <submittedName>
        <fullName evidence="2">Uncharacterized protein</fullName>
    </submittedName>
</protein>
<keyword evidence="3" id="KW-1185">Reference proteome</keyword>